<evidence type="ECO:0000256" key="1">
    <source>
        <dbReference type="SAM" id="SignalP"/>
    </source>
</evidence>
<evidence type="ECO:0000313" key="3">
    <source>
        <dbReference type="Proteomes" id="UP001328107"/>
    </source>
</evidence>
<keyword evidence="1" id="KW-0732">Signal</keyword>
<dbReference type="Gene3D" id="1.20.120.1100">
    <property type="match status" value="1"/>
</dbReference>
<reference evidence="3" key="1">
    <citation type="submission" date="2022-10" db="EMBL/GenBank/DDBJ databases">
        <title>Genome assembly of Pristionchus species.</title>
        <authorList>
            <person name="Yoshida K."/>
            <person name="Sommer R.J."/>
        </authorList>
    </citation>
    <scope>NUCLEOTIDE SEQUENCE [LARGE SCALE GENOMIC DNA]</scope>
    <source>
        <strain evidence="3">RS5460</strain>
    </source>
</reference>
<dbReference type="AlphaFoldDB" id="A0AAN5IAW9"/>
<feature type="chain" id="PRO_5043044094" description="SXP/RAL-2 family protein Ani s 5-like cation-binding domain-containing protein" evidence="1">
    <location>
        <begin position="19"/>
        <end position="192"/>
    </location>
</feature>
<dbReference type="EMBL" id="BTRK01000006">
    <property type="protein sequence ID" value="GMR57899.1"/>
    <property type="molecule type" value="Genomic_DNA"/>
</dbReference>
<gene>
    <name evidence="2" type="ORF">PMAYCL1PPCAC_28094</name>
</gene>
<sequence length="192" mass="22203">MTRPTILLLLSLFSLSLASPIDPQTSANRFYGQIFEKYFAEAYEELFDLLYGKWNSFYPGLFKDDEIVIFKKDFAAFFENEGKLKLSLADEQLDAIGERFEKEMNDRVAKMTEEGRRFVTEQKKDAKRKAMGDFNSEFAEFRKKYDSLSAATRASIEAQLPIFGKLQELQAHVNVVDRVLRHLSKLAGKKYP</sequence>
<feature type="signal peptide" evidence="1">
    <location>
        <begin position="1"/>
        <end position="18"/>
    </location>
</feature>
<name>A0AAN5IAW9_9BILA</name>
<evidence type="ECO:0008006" key="4">
    <source>
        <dbReference type="Google" id="ProtNLM"/>
    </source>
</evidence>
<proteinExistence type="predicted"/>
<evidence type="ECO:0000313" key="2">
    <source>
        <dbReference type="EMBL" id="GMR57899.1"/>
    </source>
</evidence>
<accession>A0AAN5IAW9</accession>
<protein>
    <recommendedName>
        <fullName evidence="4">SXP/RAL-2 family protein Ani s 5-like cation-binding domain-containing protein</fullName>
    </recommendedName>
</protein>
<dbReference type="Proteomes" id="UP001328107">
    <property type="component" value="Unassembled WGS sequence"/>
</dbReference>
<comment type="caution">
    <text evidence="2">The sequence shown here is derived from an EMBL/GenBank/DDBJ whole genome shotgun (WGS) entry which is preliminary data.</text>
</comment>
<keyword evidence="3" id="KW-1185">Reference proteome</keyword>
<organism evidence="2 3">
    <name type="scientific">Pristionchus mayeri</name>
    <dbReference type="NCBI Taxonomy" id="1317129"/>
    <lineage>
        <taxon>Eukaryota</taxon>
        <taxon>Metazoa</taxon>
        <taxon>Ecdysozoa</taxon>
        <taxon>Nematoda</taxon>
        <taxon>Chromadorea</taxon>
        <taxon>Rhabditida</taxon>
        <taxon>Rhabditina</taxon>
        <taxon>Diplogasteromorpha</taxon>
        <taxon>Diplogasteroidea</taxon>
        <taxon>Neodiplogasteridae</taxon>
        <taxon>Pristionchus</taxon>
    </lineage>
</organism>